<dbReference type="Proteomes" id="UP000001568">
    <property type="component" value="Chromosome 13"/>
</dbReference>
<evidence type="ECO:0000256" key="6">
    <source>
        <dbReference type="ARBA" id="ARBA00022737"/>
    </source>
</evidence>
<dbReference type="GO" id="GO:0005634">
    <property type="term" value="C:nucleus"/>
    <property type="evidence" value="ECO:0007669"/>
    <property type="project" value="UniProtKB-SubCell"/>
</dbReference>
<dbReference type="InterPro" id="IPR048615">
    <property type="entry name" value="KDM5_C-hel"/>
</dbReference>
<dbReference type="Pfam" id="PF02928">
    <property type="entry name" value="zf-C5HC2"/>
    <property type="match status" value="1"/>
</dbReference>
<dbReference type="Pfam" id="PF01388">
    <property type="entry name" value="ARID"/>
    <property type="match status" value="1"/>
</dbReference>
<proteinExistence type="inferred from homology"/>
<evidence type="ECO:0000256" key="14">
    <source>
        <dbReference type="SAM" id="Coils"/>
    </source>
</evidence>
<keyword evidence="21" id="KW-1185">Reference proteome</keyword>
<dbReference type="Gramene" id="ABP01191">
    <property type="protein sequence ID" value="ABP01191"/>
    <property type="gene ID" value="OSTLU_19230"/>
</dbReference>
<evidence type="ECO:0000256" key="15">
    <source>
        <dbReference type="SAM" id="MobiDB-lite"/>
    </source>
</evidence>
<dbReference type="EMBL" id="CP000593">
    <property type="protein sequence ID" value="ABO99415.1"/>
    <property type="molecule type" value="Genomic_DNA"/>
</dbReference>
<dbReference type="InterPro" id="IPR001606">
    <property type="entry name" value="ARID_dom"/>
</dbReference>
<evidence type="ECO:0000256" key="5">
    <source>
        <dbReference type="ARBA" id="ARBA00022723"/>
    </source>
</evidence>
<dbReference type="PANTHER" id="PTHR10694">
    <property type="entry name" value="LYSINE-SPECIFIC DEMETHYLASE"/>
    <property type="match status" value="1"/>
</dbReference>
<keyword evidence="11" id="KW-0539">Nucleus</keyword>
<feature type="coiled-coil region" evidence="14">
    <location>
        <begin position="1255"/>
        <end position="1282"/>
    </location>
</feature>
<accession>A4S6N8</accession>
<dbReference type="CDD" id="cd15545">
    <property type="entry name" value="PHD_BAZ2A_like"/>
    <property type="match status" value="1"/>
</dbReference>
<dbReference type="GO" id="GO:0010468">
    <property type="term" value="P:regulation of gene expression"/>
    <property type="evidence" value="ECO:0007669"/>
    <property type="project" value="TreeGrafter"/>
</dbReference>
<name>A4S6N8_OSTLU</name>
<evidence type="ECO:0000256" key="1">
    <source>
        <dbReference type="ARBA" id="ARBA00001954"/>
    </source>
</evidence>
<dbReference type="GeneID" id="5006973"/>
<dbReference type="Proteomes" id="UP000001568">
    <property type="component" value="Chromosome 21"/>
</dbReference>
<comment type="catalytic activity">
    <reaction evidence="12">
        <text>N(6),N(6),N(6)-trimethyl-L-lysyl(4)-[histone H3] + 3 2-oxoglutarate + 3 O2 = L-lysyl(4)-[histone H3] + 3 formaldehyde + 3 succinate + 3 CO2</text>
        <dbReference type="Rhea" id="RHEA:60208"/>
        <dbReference type="Rhea" id="RHEA-COMP:15537"/>
        <dbReference type="Rhea" id="RHEA-COMP:15547"/>
        <dbReference type="ChEBI" id="CHEBI:15379"/>
        <dbReference type="ChEBI" id="CHEBI:16526"/>
        <dbReference type="ChEBI" id="CHEBI:16810"/>
        <dbReference type="ChEBI" id="CHEBI:16842"/>
        <dbReference type="ChEBI" id="CHEBI:29969"/>
        <dbReference type="ChEBI" id="CHEBI:30031"/>
        <dbReference type="ChEBI" id="CHEBI:61961"/>
        <dbReference type="EC" id="1.14.11.67"/>
    </reaction>
</comment>
<evidence type="ECO:0000259" key="16">
    <source>
        <dbReference type="PROSITE" id="PS50016"/>
    </source>
</evidence>
<keyword evidence="7 13" id="KW-0863">Zinc-finger</keyword>
<keyword evidence="6" id="KW-0677">Repeat</keyword>
<dbReference type="InterPro" id="IPR001965">
    <property type="entry name" value="Znf_PHD"/>
</dbReference>
<dbReference type="InterPro" id="IPR003347">
    <property type="entry name" value="JmjC_dom"/>
</dbReference>
<evidence type="ECO:0000256" key="7">
    <source>
        <dbReference type="ARBA" id="ARBA00022771"/>
    </source>
</evidence>
<evidence type="ECO:0000256" key="2">
    <source>
        <dbReference type="ARBA" id="ARBA00004123"/>
    </source>
</evidence>
<evidence type="ECO:0000256" key="12">
    <source>
        <dbReference type="ARBA" id="ARBA00048734"/>
    </source>
</evidence>
<dbReference type="Pfam" id="PF00628">
    <property type="entry name" value="PHD"/>
    <property type="match status" value="1"/>
</dbReference>
<comment type="similarity">
    <text evidence="3">Belongs to the JARID1 histone demethylase family.</text>
</comment>
<dbReference type="RefSeq" id="XP_001422832.1">
    <property type="nucleotide sequence ID" value="XM_001422795.1"/>
</dbReference>
<keyword evidence="5" id="KW-0479">Metal-binding</keyword>
<keyword evidence="9" id="KW-0560">Oxidoreductase</keyword>
<dbReference type="eggNOG" id="KOG1246">
    <property type="taxonomic scope" value="Eukaryota"/>
</dbReference>
<dbReference type="PROSITE" id="PS51184">
    <property type="entry name" value="JMJC"/>
    <property type="match status" value="1"/>
</dbReference>
<keyword evidence="10" id="KW-0408">Iron</keyword>
<feature type="domain" description="PHD-type" evidence="16">
    <location>
        <begin position="299"/>
        <end position="349"/>
    </location>
</feature>
<dbReference type="RefSeq" id="XP_001421122.1">
    <property type="nucleotide sequence ID" value="XM_001421085.1"/>
</dbReference>
<dbReference type="Gene3D" id="1.10.150.60">
    <property type="entry name" value="ARID DNA-binding domain"/>
    <property type="match status" value="1"/>
</dbReference>
<dbReference type="OrthoDB" id="19286at2759"/>
<dbReference type="SMART" id="SM00558">
    <property type="entry name" value="JmjC"/>
    <property type="match status" value="1"/>
</dbReference>
<dbReference type="InterPro" id="IPR013083">
    <property type="entry name" value="Znf_RING/FYVE/PHD"/>
</dbReference>
<evidence type="ECO:0000256" key="13">
    <source>
        <dbReference type="PROSITE-ProRule" id="PRU00146"/>
    </source>
</evidence>
<dbReference type="HOGENOM" id="CLU_246699_0_0_1"/>
<comment type="cofactor">
    <cofactor evidence="1">
        <name>Fe(2+)</name>
        <dbReference type="ChEBI" id="CHEBI:29033"/>
    </cofactor>
</comment>
<protein>
    <recommendedName>
        <fullName evidence="4">[histone H3]-trimethyl-L-lysine(4) demethylase</fullName>
        <ecNumber evidence="4">1.14.11.67</ecNumber>
    </recommendedName>
</protein>
<evidence type="ECO:0000256" key="3">
    <source>
        <dbReference type="ARBA" id="ARBA00006801"/>
    </source>
</evidence>
<dbReference type="SMART" id="SM00249">
    <property type="entry name" value="PHD"/>
    <property type="match status" value="1"/>
</dbReference>
<dbReference type="KEGG" id="olu:OSTLU_17878"/>
<dbReference type="STRING" id="436017.A4S6N8"/>
<dbReference type="Pfam" id="PF02373">
    <property type="entry name" value="JmjC"/>
    <property type="match status" value="1"/>
</dbReference>
<dbReference type="PROSITE" id="PS51011">
    <property type="entry name" value="ARID"/>
    <property type="match status" value="1"/>
</dbReference>
<dbReference type="GO" id="GO:0008270">
    <property type="term" value="F:zinc ion binding"/>
    <property type="evidence" value="ECO:0007669"/>
    <property type="project" value="UniProtKB-KW"/>
</dbReference>
<dbReference type="InterPro" id="IPR013637">
    <property type="entry name" value="Lys_sp_deMease-like_dom"/>
</dbReference>
<dbReference type="CDD" id="cd16100">
    <property type="entry name" value="ARID"/>
    <property type="match status" value="1"/>
</dbReference>
<dbReference type="Pfam" id="PF08429">
    <property type="entry name" value="PLU-1"/>
    <property type="match status" value="2"/>
</dbReference>
<dbReference type="KEGG" id="olu:OSTLU_19230"/>
<dbReference type="EMBL" id="CP000601">
    <property type="protein sequence ID" value="ABP01191.1"/>
    <property type="molecule type" value="Genomic_DNA"/>
</dbReference>
<dbReference type="Gramene" id="ABO99415">
    <property type="protein sequence ID" value="ABO99415"/>
    <property type="gene ID" value="OSTLU_17878"/>
</dbReference>
<keyword evidence="14" id="KW-0175">Coiled coil</keyword>
<sequence>MRAPSRAPCASARPEAGVVDALDDLAAVDARACGIGKLTIAHDDDDDDARGLRHRDRGAFALDLRAWSFTARTQPVRALGACARDASVDMRVPFRDEYERHRASRPDERAPRGASWRIHRVRGWRFDLRALYEEVKRRGGADAIDGNQGWREVAEAIGAHGRGCAAGHAARALHGAWLEAFARDAKRREDAVKSAQFDAVKGEIEQDDALAIDALCGLEFGASGAPERRVKVENVRNSCHIFFARDRDDGESHAFAARATRARDDGRRDDVRLTFTARVFATQGLDLVASQLADAPEGDADCDVCGASGNEDAMILCDGCDRGSHMYCLTPKMTEVPSGEWFCGRCEEIDAEVERLSADEGTQFTLGDFNEACIEFDTAFFGEDAKRTGIDMQVIEECFWRMVEDASSVDDVCEVKCGTAIDTTKYGSGFPRHGEALQVKIDGVSPESIKRWSESKWNLNNVARASGEKSSLLGALKDDVAGVTTPFLEVGSTFSSTTWRREEHNMYSITYNHWGAAKLWYCVPASAADKLEECFQKVMPDVYEAHVNDLGSVFTMLSPSFLMSAGVPVHTLEQFPGEYVVTYPGAYYASFNCGLNCTESVNFVPADWLPEGSASVERNRSYAKRSLFSHDELVCRVANNPSSSIAPHLWPEIARLYAEEANGRAELFASGVTRSAQMTSADDDDDDDGCEKPRKVRSRFDDASNSGSDECVVCRHILYSSGVGCSCDETRKACLRHVNDLCKCAMSKKTMFYRETVADLESLVKKTEKALSQKELASLKSKHSDLDSVTVNKNLVKKAQAWVKRVGEELVKPPLPPLDKMRNLLAAGEEFIWGGADMKAAREAYTRVTNAVAWQTSLVALKQRLGSSAGAEAAHDDAGEARLRLNRLKELLDNPPVPMPKADTQPFRDLLAAGLKLEERIKAALAEVPNPSPRACTTLQTEANKFGVEVPSYKKLKDVIVRAGAWSTKVRGALPGRRQLPPREELANAREIEALYEEAHGLPVQQSELLTLRKSLEELNFWRAKSESLFVAKVDVEEAEALLKEGMALSTKLDEVDRLADQIKAVKVWADHARASDYPGARVTDLHMLLVEGEKFSVRVDEVEWLRNRIVVRELAEKLKDMVSSKKYPLAEVEAAVRAGNEFLDSEDKEVAPDEEALLAQCESHINAAKKWNERAAVMLKSLDSKDRPSLEDAASLIREGSSIPIFLNGFDVLSEAVNVAKSWLDRAQPCLKGKQLTRRGVSNPIPPLSEAQELMKESSNLKLFVKEVEALEERVEAAEEWDVDAKDAIERWREDGAEVTLTELELSHEDFGLELPAMETVRIRLKSLKWEERVAKIIAPKAKLVEDTVLDELREEIDVLQDLKEDLVAEIMKRYTIVDEWRKKADRLLDPPLLEDGRLAPSASPEEIDALIAEGKALPADVSKVEDLEASLADHAQWVDTVRKCLNSVAEGRSRPSIDELYDLLAEVEDLTFKCSERQALTNACNAATAWTERLNALLWANDQGEVKQEKTLIEMLSNVLDSIKAGVEDITGTGEPPETEEG</sequence>
<dbReference type="SUPFAM" id="SSF57903">
    <property type="entry name" value="FYVE/PHD zinc finger"/>
    <property type="match status" value="1"/>
</dbReference>
<dbReference type="PANTHER" id="PTHR10694:SF33">
    <property type="entry name" value="LYSINE-SPECIFIC DEMETHYLASE 5"/>
    <property type="match status" value="1"/>
</dbReference>
<evidence type="ECO:0000256" key="9">
    <source>
        <dbReference type="ARBA" id="ARBA00023002"/>
    </source>
</evidence>
<feature type="domain" description="JmjC" evidence="18">
    <location>
        <begin position="451"/>
        <end position="620"/>
    </location>
</feature>
<feature type="domain" description="ARID" evidence="17">
    <location>
        <begin position="88"/>
        <end position="186"/>
    </location>
</feature>
<dbReference type="GeneID" id="5004978"/>
<evidence type="ECO:0000313" key="20">
    <source>
        <dbReference type="EMBL" id="ABP01191.1"/>
    </source>
</evidence>
<dbReference type="SUPFAM" id="SSF51197">
    <property type="entry name" value="Clavaminate synthase-like"/>
    <property type="match status" value="1"/>
</dbReference>
<dbReference type="GO" id="GO:0003677">
    <property type="term" value="F:DNA binding"/>
    <property type="evidence" value="ECO:0007669"/>
    <property type="project" value="InterPro"/>
</dbReference>
<dbReference type="Gene3D" id="3.30.40.10">
    <property type="entry name" value="Zinc/RING finger domain, C3HC4 (zinc finger)"/>
    <property type="match status" value="1"/>
</dbReference>
<feature type="compositionally biased region" description="Basic and acidic residues" evidence="15">
    <location>
        <begin position="690"/>
        <end position="702"/>
    </location>
</feature>
<evidence type="ECO:0000256" key="11">
    <source>
        <dbReference type="ARBA" id="ARBA00023242"/>
    </source>
</evidence>
<evidence type="ECO:0000259" key="17">
    <source>
        <dbReference type="PROSITE" id="PS51011"/>
    </source>
</evidence>
<dbReference type="Pfam" id="PF21323">
    <property type="entry name" value="KDM5_C-hel"/>
    <property type="match status" value="1"/>
</dbReference>
<feature type="region of interest" description="Disordered" evidence="15">
    <location>
        <begin position="676"/>
        <end position="707"/>
    </location>
</feature>
<comment type="subcellular location">
    <subcellularLocation>
        <location evidence="2">Nucleus</location>
    </subcellularLocation>
</comment>
<evidence type="ECO:0000313" key="21">
    <source>
        <dbReference type="Proteomes" id="UP000001568"/>
    </source>
</evidence>
<dbReference type="InterPro" id="IPR004198">
    <property type="entry name" value="Znf_C5HC2"/>
</dbReference>
<evidence type="ECO:0000259" key="18">
    <source>
        <dbReference type="PROSITE" id="PS51184"/>
    </source>
</evidence>
<keyword evidence="8" id="KW-0862">Zinc</keyword>
<dbReference type="EC" id="1.14.11.67" evidence="4"/>
<dbReference type="InterPro" id="IPR011011">
    <property type="entry name" value="Znf_FYVE_PHD"/>
</dbReference>
<dbReference type="GO" id="GO:0000785">
    <property type="term" value="C:chromatin"/>
    <property type="evidence" value="ECO:0007669"/>
    <property type="project" value="TreeGrafter"/>
</dbReference>
<evidence type="ECO:0000256" key="10">
    <source>
        <dbReference type="ARBA" id="ARBA00023004"/>
    </source>
</evidence>
<reference evidence="19 21" key="1">
    <citation type="journal article" date="2007" name="Proc. Natl. Acad. Sci. U.S.A.">
        <title>The tiny eukaryote Ostreococcus provides genomic insights into the paradox of plankton speciation.</title>
        <authorList>
            <person name="Palenik B."/>
            <person name="Grimwood J."/>
            <person name="Aerts A."/>
            <person name="Rouze P."/>
            <person name="Salamov A."/>
            <person name="Putnam N."/>
            <person name="Dupont C."/>
            <person name="Jorgensen R."/>
            <person name="Derelle E."/>
            <person name="Rombauts S."/>
            <person name="Zhou K."/>
            <person name="Otillar R."/>
            <person name="Merchant S.S."/>
            <person name="Podell S."/>
            <person name="Gaasterland T."/>
            <person name="Napoli C."/>
            <person name="Gendler K."/>
            <person name="Manuell A."/>
            <person name="Tai V."/>
            <person name="Vallon O."/>
            <person name="Piganeau G."/>
            <person name="Jancek S."/>
            <person name="Heijde M."/>
            <person name="Jabbari K."/>
            <person name="Bowler C."/>
            <person name="Lohr M."/>
            <person name="Robbens S."/>
            <person name="Werner G."/>
            <person name="Dubchak I."/>
            <person name="Pazour G.J."/>
            <person name="Ren Q."/>
            <person name="Paulsen I."/>
            <person name="Delwiche C."/>
            <person name="Schmutz J."/>
            <person name="Rokhsar D."/>
            <person name="Van de Peer Y."/>
            <person name="Moreau H."/>
            <person name="Grigoriev I.V."/>
        </authorList>
    </citation>
    <scope>NUCLEOTIDE SEQUENCE [LARGE SCALE GENOMIC DNA]</scope>
    <source>
        <strain evidence="19 21">CCE9901</strain>
    </source>
</reference>
<dbReference type="SUPFAM" id="SSF46774">
    <property type="entry name" value="ARID-like"/>
    <property type="match status" value="1"/>
</dbReference>
<dbReference type="InterPro" id="IPR036431">
    <property type="entry name" value="ARID_dom_sf"/>
</dbReference>
<organism evidence="19 21">
    <name type="scientific">Ostreococcus lucimarinus (strain CCE9901)</name>
    <dbReference type="NCBI Taxonomy" id="436017"/>
    <lineage>
        <taxon>Eukaryota</taxon>
        <taxon>Viridiplantae</taxon>
        <taxon>Chlorophyta</taxon>
        <taxon>Mamiellophyceae</taxon>
        <taxon>Mamiellales</taxon>
        <taxon>Bathycoccaceae</taxon>
        <taxon>Ostreococcus</taxon>
    </lineage>
</organism>
<dbReference type="GO" id="GO:0034647">
    <property type="term" value="F:histone H3K4me/H3K4me2/H3K4me3 demethylase activity"/>
    <property type="evidence" value="ECO:0007669"/>
    <property type="project" value="UniProtKB-EC"/>
</dbReference>
<evidence type="ECO:0000313" key="19">
    <source>
        <dbReference type="EMBL" id="ABO99415.1"/>
    </source>
</evidence>
<gene>
    <name evidence="19" type="ORF">OSTLU_17878</name>
    <name evidence="20" type="ORF">OSTLU_19230</name>
</gene>
<evidence type="ECO:0000256" key="4">
    <source>
        <dbReference type="ARBA" id="ARBA00012902"/>
    </source>
</evidence>
<evidence type="ECO:0000256" key="8">
    <source>
        <dbReference type="ARBA" id="ARBA00022833"/>
    </source>
</evidence>
<dbReference type="Gene3D" id="2.60.120.650">
    <property type="entry name" value="Cupin"/>
    <property type="match status" value="1"/>
</dbReference>
<dbReference type="PROSITE" id="PS50016">
    <property type="entry name" value="ZF_PHD_2"/>
    <property type="match status" value="1"/>
</dbReference>
<dbReference type="InterPro" id="IPR019787">
    <property type="entry name" value="Znf_PHD-finger"/>
</dbReference>